<proteinExistence type="predicted"/>
<evidence type="ECO:0000313" key="1">
    <source>
        <dbReference type="EMBL" id="VVC91875.1"/>
    </source>
</evidence>
<evidence type="ECO:0000313" key="2">
    <source>
        <dbReference type="Proteomes" id="UP000324832"/>
    </source>
</evidence>
<reference evidence="1 2" key="1">
    <citation type="submission" date="2017-07" db="EMBL/GenBank/DDBJ databases">
        <authorList>
            <person name="Talla V."/>
            <person name="Backstrom N."/>
        </authorList>
    </citation>
    <scope>NUCLEOTIDE SEQUENCE [LARGE SCALE GENOMIC DNA]</scope>
</reference>
<sequence>MSKRRKFNSDIGVKSDIHNGQVLVLPPELLQKLGISLGNIIHESKNIEDQDGSTQSNCDNGTSIAISACDDMHDKPKTEENCTSIMKIANLMKDSVLLSPSFSTNFNVIEPDVKNIHMNKAVNNETIEMQDIEQTAVISTIESNVIKETMCDKHIESNSYDNILINTNSNKEILNNVNEDY</sequence>
<dbReference type="EMBL" id="FZQP02001127">
    <property type="protein sequence ID" value="VVC91875.1"/>
    <property type="molecule type" value="Genomic_DNA"/>
</dbReference>
<dbReference type="AlphaFoldDB" id="A0A5E4Q4A9"/>
<organism evidence="1 2">
    <name type="scientific">Leptidea sinapis</name>
    <dbReference type="NCBI Taxonomy" id="189913"/>
    <lineage>
        <taxon>Eukaryota</taxon>
        <taxon>Metazoa</taxon>
        <taxon>Ecdysozoa</taxon>
        <taxon>Arthropoda</taxon>
        <taxon>Hexapoda</taxon>
        <taxon>Insecta</taxon>
        <taxon>Pterygota</taxon>
        <taxon>Neoptera</taxon>
        <taxon>Endopterygota</taxon>
        <taxon>Lepidoptera</taxon>
        <taxon>Glossata</taxon>
        <taxon>Ditrysia</taxon>
        <taxon>Papilionoidea</taxon>
        <taxon>Pieridae</taxon>
        <taxon>Dismorphiinae</taxon>
        <taxon>Leptidea</taxon>
    </lineage>
</organism>
<keyword evidence="2" id="KW-1185">Reference proteome</keyword>
<feature type="non-terminal residue" evidence="1">
    <location>
        <position position="181"/>
    </location>
</feature>
<gene>
    <name evidence="1" type="ORF">LSINAPIS_LOCUS4433</name>
</gene>
<accession>A0A5E4Q4A9</accession>
<name>A0A5E4Q4A9_9NEOP</name>
<dbReference type="Proteomes" id="UP000324832">
    <property type="component" value="Unassembled WGS sequence"/>
</dbReference>
<protein>
    <submittedName>
        <fullName evidence="1">Uncharacterized protein</fullName>
    </submittedName>
</protein>